<organism evidence="1 2">
    <name type="scientific">Nesidiocoris tenuis</name>
    <dbReference type="NCBI Taxonomy" id="355587"/>
    <lineage>
        <taxon>Eukaryota</taxon>
        <taxon>Metazoa</taxon>
        <taxon>Ecdysozoa</taxon>
        <taxon>Arthropoda</taxon>
        <taxon>Hexapoda</taxon>
        <taxon>Insecta</taxon>
        <taxon>Pterygota</taxon>
        <taxon>Neoptera</taxon>
        <taxon>Paraneoptera</taxon>
        <taxon>Hemiptera</taxon>
        <taxon>Heteroptera</taxon>
        <taxon>Panheteroptera</taxon>
        <taxon>Cimicomorpha</taxon>
        <taxon>Miridae</taxon>
        <taxon>Dicyphina</taxon>
        <taxon>Nesidiocoris</taxon>
    </lineage>
</organism>
<dbReference type="Proteomes" id="UP000479000">
    <property type="component" value="Unassembled WGS sequence"/>
</dbReference>
<proteinExistence type="predicted"/>
<protein>
    <submittedName>
        <fullName evidence="1">Uncharacterized protein</fullName>
    </submittedName>
</protein>
<feature type="non-terminal residue" evidence="1">
    <location>
        <position position="1"/>
    </location>
</feature>
<dbReference type="EMBL" id="CADCXU010012103">
    <property type="protein sequence ID" value="CAB0002415.1"/>
    <property type="molecule type" value="Genomic_DNA"/>
</dbReference>
<keyword evidence="2" id="KW-1185">Reference proteome</keyword>
<name>A0A6H5GI66_9HEMI</name>
<feature type="non-terminal residue" evidence="1">
    <location>
        <position position="74"/>
    </location>
</feature>
<gene>
    <name evidence="1" type="ORF">NTEN_LOCUS8202</name>
</gene>
<sequence>MRADKNGFSRFFDLPSDPYDFQDQDDLNVVDTSSVKSGRNSRRRQQFTFANSSGNTQHQLVVGLLSILVLLRTF</sequence>
<evidence type="ECO:0000313" key="2">
    <source>
        <dbReference type="Proteomes" id="UP000479000"/>
    </source>
</evidence>
<reference evidence="1 2" key="1">
    <citation type="submission" date="2020-02" db="EMBL/GenBank/DDBJ databases">
        <authorList>
            <person name="Ferguson B K."/>
        </authorList>
    </citation>
    <scope>NUCLEOTIDE SEQUENCE [LARGE SCALE GENOMIC DNA]</scope>
</reference>
<accession>A0A6H5GI66</accession>
<evidence type="ECO:0000313" key="1">
    <source>
        <dbReference type="EMBL" id="CAB0002415.1"/>
    </source>
</evidence>
<dbReference type="AlphaFoldDB" id="A0A6H5GI66"/>